<dbReference type="EMBL" id="CAEZTZ010000027">
    <property type="protein sequence ID" value="CAB4581131.1"/>
    <property type="molecule type" value="Genomic_DNA"/>
</dbReference>
<protein>
    <submittedName>
        <fullName evidence="2">Unannotated protein</fullName>
    </submittedName>
</protein>
<accession>A0A6J6EX46</accession>
<evidence type="ECO:0000256" key="1">
    <source>
        <dbReference type="SAM" id="MobiDB-lite"/>
    </source>
</evidence>
<reference evidence="2" key="1">
    <citation type="submission" date="2020-05" db="EMBL/GenBank/DDBJ databases">
        <authorList>
            <person name="Chiriac C."/>
            <person name="Salcher M."/>
            <person name="Ghai R."/>
            <person name="Kavagutti S V."/>
        </authorList>
    </citation>
    <scope>NUCLEOTIDE SEQUENCE</scope>
</reference>
<name>A0A6J6EX46_9ZZZZ</name>
<dbReference type="AlphaFoldDB" id="A0A6J6EX46"/>
<gene>
    <name evidence="2" type="ORF">UFOPK1767_00331</name>
</gene>
<organism evidence="2">
    <name type="scientific">freshwater metagenome</name>
    <dbReference type="NCBI Taxonomy" id="449393"/>
    <lineage>
        <taxon>unclassified sequences</taxon>
        <taxon>metagenomes</taxon>
        <taxon>ecological metagenomes</taxon>
    </lineage>
</organism>
<feature type="compositionally biased region" description="Polar residues" evidence="1">
    <location>
        <begin position="12"/>
        <end position="21"/>
    </location>
</feature>
<feature type="compositionally biased region" description="Low complexity" evidence="1">
    <location>
        <begin position="165"/>
        <end position="181"/>
    </location>
</feature>
<proteinExistence type="predicted"/>
<sequence length="260" mass="27669">MSATDTARRFNNRSPTPSSKTPPVAVRVAMDAPGKTEPRAKAASVKTPCQIPTGRAAKATPHPREAAKAIDANPSRMDLSTSWSMPNPIPSLKAPRIARGPIAKMSEASTKPWMNRSRAEFAAPPDFAATLACKNDPKVSSRASIPTREPMMLPMRRAPTMMRKGAAGPTAATSSASPSAARFSPPMTRVMRPSASVTTRLVRSGNFDPIATPIVDPATIVPMLMSVPSPIMSLIIPNGANAMFTATVELSEKPIFPKRF</sequence>
<evidence type="ECO:0000313" key="2">
    <source>
        <dbReference type="EMBL" id="CAB4581131.1"/>
    </source>
</evidence>
<feature type="region of interest" description="Disordered" evidence="1">
    <location>
        <begin position="165"/>
        <end position="186"/>
    </location>
</feature>
<feature type="region of interest" description="Disordered" evidence="1">
    <location>
        <begin position="1"/>
        <end position="94"/>
    </location>
</feature>